<dbReference type="InterPro" id="IPR058525">
    <property type="entry name" value="DUF8212"/>
</dbReference>
<comment type="caution">
    <text evidence="3">The sequence shown here is derived from an EMBL/GenBank/DDBJ whole genome shotgun (WGS) entry which is preliminary data.</text>
</comment>
<feature type="domain" description="DUF8212" evidence="2">
    <location>
        <begin position="218"/>
        <end position="282"/>
    </location>
</feature>
<organism evidence="3 4">
    <name type="scientific">Trametes pubescens</name>
    <name type="common">White-rot fungus</name>
    <dbReference type="NCBI Taxonomy" id="154538"/>
    <lineage>
        <taxon>Eukaryota</taxon>
        <taxon>Fungi</taxon>
        <taxon>Dikarya</taxon>
        <taxon>Basidiomycota</taxon>
        <taxon>Agaricomycotina</taxon>
        <taxon>Agaricomycetes</taxon>
        <taxon>Polyporales</taxon>
        <taxon>Polyporaceae</taxon>
        <taxon>Trametes</taxon>
    </lineage>
</organism>
<dbReference type="OrthoDB" id="2749026at2759"/>
<evidence type="ECO:0000313" key="3">
    <source>
        <dbReference type="EMBL" id="OJT12724.1"/>
    </source>
</evidence>
<evidence type="ECO:0000259" key="2">
    <source>
        <dbReference type="Pfam" id="PF26640"/>
    </source>
</evidence>
<proteinExistence type="predicted"/>
<sequence>MEDGGKQSYTDVRKLQEEMEDRSRSHISSHAATLNFSTIFHHPRLCSNIQEACRVARSAGYRLIWIDLCCINKTSSAELSEVINSMYEWYRLSDICYAVLKDFPDGEDPTDGSSHFRSCKWLGQGWTLQELIAPERVEFLTKTWKPLRSKLELAPLLEEVTRVDLKILTSQASVDSVSIAQRMLWAARRQTMRVEDQAYCLLGLFSVHMPTIYGEGKNAFIHLQEEIIKTIPDQSIFTWGSPGVFMMSRDDAGSPAEIQLDGTSPHTYAPGLLAESPWEFVHPATEIVDLLEGVHADALRKGANQFPQRSHELSDVIPILQRGYNVVPMSPVQFQK</sequence>
<keyword evidence="4" id="KW-1185">Reference proteome</keyword>
<dbReference type="OMA" id="HEISQAC"/>
<evidence type="ECO:0000259" key="1">
    <source>
        <dbReference type="Pfam" id="PF06985"/>
    </source>
</evidence>
<dbReference type="STRING" id="154538.A0A1M2VYN9"/>
<dbReference type="PANTHER" id="PTHR10622:SF10">
    <property type="entry name" value="HET DOMAIN-CONTAINING PROTEIN"/>
    <property type="match status" value="1"/>
</dbReference>
<dbReference type="InterPro" id="IPR010730">
    <property type="entry name" value="HET"/>
</dbReference>
<feature type="domain" description="Heterokaryon incompatibility" evidence="1">
    <location>
        <begin position="32"/>
        <end position="101"/>
    </location>
</feature>
<protein>
    <submittedName>
        <fullName evidence="3">Vegetative incompatibility protein HET-E-1</fullName>
    </submittedName>
</protein>
<accession>A0A1M2VYN9</accession>
<gene>
    <name evidence="3" type="ORF">TRAPUB_10752</name>
</gene>
<dbReference type="Pfam" id="PF06985">
    <property type="entry name" value="HET"/>
    <property type="match status" value="1"/>
</dbReference>
<dbReference type="PANTHER" id="PTHR10622">
    <property type="entry name" value="HET DOMAIN-CONTAINING PROTEIN"/>
    <property type="match status" value="1"/>
</dbReference>
<dbReference type="EMBL" id="MNAD01000453">
    <property type="protein sequence ID" value="OJT12724.1"/>
    <property type="molecule type" value="Genomic_DNA"/>
</dbReference>
<dbReference type="AlphaFoldDB" id="A0A1M2VYN9"/>
<name>A0A1M2VYN9_TRAPU</name>
<dbReference type="Pfam" id="PF26640">
    <property type="entry name" value="DUF8212"/>
    <property type="match status" value="1"/>
</dbReference>
<evidence type="ECO:0000313" key="4">
    <source>
        <dbReference type="Proteomes" id="UP000184267"/>
    </source>
</evidence>
<reference evidence="3 4" key="1">
    <citation type="submission" date="2016-10" db="EMBL/GenBank/DDBJ databases">
        <title>Genome sequence of the basidiomycete white-rot fungus Trametes pubescens.</title>
        <authorList>
            <person name="Makela M.R."/>
            <person name="Granchi Z."/>
            <person name="Peng M."/>
            <person name="De Vries R.P."/>
            <person name="Grigoriev I."/>
            <person name="Riley R."/>
            <person name="Hilden K."/>
        </authorList>
    </citation>
    <scope>NUCLEOTIDE SEQUENCE [LARGE SCALE GENOMIC DNA]</scope>
    <source>
        <strain evidence="3 4">FBCC735</strain>
    </source>
</reference>
<dbReference type="Proteomes" id="UP000184267">
    <property type="component" value="Unassembled WGS sequence"/>
</dbReference>